<dbReference type="GO" id="GO:0006260">
    <property type="term" value="P:DNA replication"/>
    <property type="evidence" value="ECO:0007669"/>
    <property type="project" value="InterPro"/>
</dbReference>
<organism evidence="3">
    <name type="scientific">Dulem virus 59</name>
    <dbReference type="NCBI Taxonomy" id="3145770"/>
    <lineage>
        <taxon>Viruses</taxon>
        <taxon>Monodnaviria</taxon>
        <taxon>Loebvirae</taxon>
        <taxon>Hofneiviricota</taxon>
        <taxon>Faserviricetes</taxon>
        <taxon>Tubulavirales</taxon>
        <taxon>Inoviridae</taxon>
        <taxon>Inovirus</taxon>
    </lineage>
</organism>
<dbReference type="InterPro" id="IPR053923">
    <property type="entry name" value="RepB_C"/>
</dbReference>
<evidence type="ECO:0000259" key="1">
    <source>
        <dbReference type="Pfam" id="PF01719"/>
    </source>
</evidence>
<accession>A0AAU8B6U1</accession>
<dbReference type="Pfam" id="PF01719">
    <property type="entry name" value="Rep_OBD"/>
    <property type="match status" value="1"/>
</dbReference>
<reference evidence="3" key="1">
    <citation type="submission" date="2024-03" db="EMBL/GenBank/DDBJ databases">
        <title>Diverse circular DNA viruses in blood, oral, and fecal samples of captive lemurs.</title>
        <authorList>
            <person name="Paietta E.N."/>
            <person name="Kraberger S."/>
            <person name="Lund M.C."/>
            <person name="Custer J.M."/>
            <person name="Vargas K.M."/>
            <person name="Ehmke E.E."/>
            <person name="Yoder A.D."/>
            <person name="Varsani A."/>
        </authorList>
    </citation>
    <scope>NUCLEOTIDE SEQUENCE</scope>
    <source>
        <strain evidence="3">Duke_28FS_21</strain>
    </source>
</reference>
<sequence length="196" mass="23224">MRKGRIWACVGYPESLPTDWLERLQETGLQIAISPLHDKDLDPTGESKKPHYHIIFNYEGPTTLKHVKDLCDSLNMTIPIKLESLRGMYRYHIHIDNPDKYQYDDRDRTLLNGFDPASVDALTKTEVDKYIQEILEFIEDNNILEYRDLIFTLKGYPNMRLVACSHTMLFNTYIKSKRHKFQKLIEKEEKRKDMKD</sequence>
<protein>
    <submittedName>
        <fullName evidence="3">Replication protein</fullName>
    </submittedName>
</protein>
<proteinExistence type="predicted"/>
<name>A0AAU8B6U1_9VIRU</name>
<dbReference type="GO" id="GO:0003916">
    <property type="term" value="F:DNA topoisomerase activity"/>
    <property type="evidence" value="ECO:0007669"/>
    <property type="project" value="InterPro"/>
</dbReference>
<evidence type="ECO:0000313" key="3">
    <source>
        <dbReference type="EMBL" id="XCD07648.1"/>
    </source>
</evidence>
<dbReference type="InterPro" id="IPR002631">
    <property type="entry name" value="Plasmid_rep_OBD"/>
</dbReference>
<dbReference type="Gene3D" id="3.40.1310.30">
    <property type="match status" value="1"/>
</dbReference>
<dbReference type="GO" id="GO:0003677">
    <property type="term" value="F:DNA binding"/>
    <property type="evidence" value="ECO:0007669"/>
    <property type="project" value="InterPro"/>
</dbReference>
<dbReference type="Pfam" id="PF21861">
    <property type="entry name" value="RepB_C"/>
    <property type="match status" value="1"/>
</dbReference>
<feature type="domain" description="Plasmid replication protein origin binding" evidence="1">
    <location>
        <begin position="2"/>
        <end position="115"/>
    </location>
</feature>
<feature type="domain" description="Replication protein RepB C-terminal" evidence="2">
    <location>
        <begin position="126"/>
        <end position="179"/>
    </location>
</feature>
<dbReference type="EMBL" id="PP511793">
    <property type="protein sequence ID" value="XCD07648.1"/>
    <property type="molecule type" value="Genomic_DNA"/>
</dbReference>
<evidence type="ECO:0000259" key="2">
    <source>
        <dbReference type="Pfam" id="PF21861"/>
    </source>
</evidence>